<dbReference type="AlphaFoldDB" id="A0A6G1ET98"/>
<evidence type="ECO:0000313" key="3">
    <source>
        <dbReference type="Proteomes" id="UP000479710"/>
    </source>
</evidence>
<feature type="region of interest" description="Disordered" evidence="1">
    <location>
        <begin position="73"/>
        <end position="96"/>
    </location>
</feature>
<dbReference type="EMBL" id="SPHZ02000003">
    <property type="protein sequence ID" value="KAF0927893.1"/>
    <property type="molecule type" value="Genomic_DNA"/>
</dbReference>
<reference evidence="2 3" key="1">
    <citation type="submission" date="2019-11" db="EMBL/GenBank/DDBJ databases">
        <title>Whole genome sequence of Oryza granulata.</title>
        <authorList>
            <person name="Li W."/>
        </authorList>
    </citation>
    <scope>NUCLEOTIDE SEQUENCE [LARGE SCALE GENOMIC DNA]</scope>
    <source>
        <strain evidence="3">cv. Menghai</strain>
        <tissue evidence="2">Leaf</tissue>
    </source>
</reference>
<protein>
    <submittedName>
        <fullName evidence="2">Uncharacterized protein</fullName>
    </submittedName>
</protein>
<name>A0A6G1ET98_9ORYZ</name>
<comment type="caution">
    <text evidence="2">The sequence shown here is derived from an EMBL/GenBank/DDBJ whole genome shotgun (WGS) entry which is preliminary data.</text>
</comment>
<accession>A0A6G1ET98</accession>
<keyword evidence="3" id="KW-1185">Reference proteome</keyword>
<evidence type="ECO:0000313" key="2">
    <source>
        <dbReference type="EMBL" id="KAF0927893.1"/>
    </source>
</evidence>
<sequence>MRAPLTCWVPCGGGGVPAQPGPALSLISSHFWPEEGGGRWRIGDEWPPACYCPRGAPVAMGARWGPRLRAPKYELHDPAAATTPRDPRDAETSVDSLCRSMGLKMEQLNE</sequence>
<proteinExistence type="predicted"/>
<dbReference type="Proteomes" id="UP000479710">
    <property type="component" value="Unassembled WGS sequence"/>
</dbReference>
<evidence type="ECO:0000256" key="1">
    <source>
        <dbReference type="SAM" id="MobiDB-lite"/>
    </source>
</evidence>
<gene>
    <name evidence="2" type="ORF">E2562_036810</name>
</gene>
<organism evidence="2 3">
    <name type="scientific">Oryza meyeriana var. granulata</name>
    <dbReference type="NCBI Taxonomy" id="110450"/>
    <lineage>
        <taxon>Eukaryota</taxon>
        <taxon>Viridiplantae</taxon>
        <taxon>Streptophyta</taxon>
        <taxon>Embryophyta</taxon>
        <taxon>Tracheophyta</taxon>
        <taxon>Spermatophyta</taxon>
        <taxon>Magnoliopsida</taxon>
        <taxon>Liliopsida</taxon>
        <taxon>Poales</taxon>
        <taxon>Poaceae</taxon>
        <taxon>BOP clade</taxon>
        <taxon>Oryzoideae</taxon>
        <taxon>Oryzeae</taxon>
        <taxon>Oryzinae</taxon>
        <taxon>Oryza</taxon>
        <taxon>Oryza meyeriana</taxon>
    </lineage>
</organism>